<dbReference type="GO" id="GO:0046872">
    <property type="term" value="F:metal ion binding"/>
    <property type="evidence" value="ECO:0007669"/>
    <property type="project" value="UniProtKB-KW"/>
</dbReference>
<dbReference type="GO" id="GO:0004518">
    <property type="term" value="F:nuclease activity"/>
    <property type="evidence" value="ECO:0007669"/>
    <property type="project" value="UniProtKB-KW"/>
</dbReference>
<evidence type="ECO:0000313" key="10">
    <source>
        <dbReference type="Proteomes" id="UP000821866"/>
    </source>
</evidence>
<dbReference type="InterPro" id="IPR045249">
    <property type="entry name" value="HARBI1-like"/>
</dbReference>
<keyword evidence="10" id="KW-1185">Reference proteome</keyword>
<name>A0A9J6DRB0_RHIMP</name>
<dbReference type="PANTHER" id="PTHR22930">
    <property type="match status" value="1"/>
</dbReference>
<dbReference type="GO" id="GO:0005634">
    <property type="term" value="C:nucleus"/>
    <property type="evidence" value="ECO:0007669"/>
    <property type="project" value="UniProtKB-SubCell"/>
</dbReference>
<dbReference type="VEuPathDB" id="VectorBase:LOC119173279"/>
<proteinExistence type="inferred from homology"/>
<comment type="cofactor">
    <cofactor evidence="1">
        <name>a divalent metal cation</name>
        <dbReference type="ChEBI" id="CHEBI:60240"/>
    </cofactor>
</comment>
<evidence type="ECO:0000313" key="9">
    <source>
        <dbReference type="EMBL" id="KAH8024564.1"/>
    </source>
</evidence>
<reference evidence="9" key="2">
    <citation type="submission" date="2021-09" db="EMBL/GenBank/DDBJ databases">
        <authorList>
            <person name="Jia N."/>
            <person name="Wang J."/>
            <person name="Shi W."/>
            <person name="Du L."/>
            <person name="Sun Y."/>
            <person name="Zhan W."/>
            <person name="Jiang J."/>
            <person name="Wang Q."/>
            <person name="Zhang B."/>
            <person name="Ji P."/>
            <person name="Sakyi L.B."/>
            <person name="Cui X."/>
            <person name="Yuan T."/>
            <person name="Jiang B."/>
            <person name="Yang W."/>
            <person name="Lam T.T.-Y."/>
            <person name="Chang Q."/>
            <person name="Ding S."/>
            <person name="Wang X."/>
            <person name="Zhu J."/>
            <person name="Ruan X."/>
            <person name="Zhao L."/>
            <person name="Wei J."/>
            <person name="Que T."/>
            <person name="Du C."/>
            <person name="Cheng J."/>
            <person name="Dai P."/>
            <person name="Han X."/>
            <person name="Huang E."/>
            <person name="Gao Y."/>
            <person name="Liu J."/>
            <person name="Shao H."/>
            <person name="Ye R."/>
            <person name="Li L."/>
            <person name="Wei W."/>
            <person name="Wang X."/>
            <person name="Wang C."/>
            <person name="Huo Q."/>
            <person name="Li W."/>
            <person name="Guo W."/>
            <person name="Chen H."/>
            <person name="Chen S."/>
            <person name="Zhou L."/>
            <person name="Zhou L."/>
            <person name="Ni X."/>
            <person name="Tian J."/>
            <person name="Zhou Y."/>
            <person name="Sheng Y."/>
            <person name="Liu T."/>
            <person name="Pan Y."/>
            <person name="Xia L."/>
            <person name="Li J."/>
            <person name="Zhao F."/>
            <person name="Cao W."/>
        </authorList>
    </citation>
    <scope>NUCLEOTIDE SEQUENCE</scope>
    <source>
        <strain evidence="9">Rmic-2018</strain>
        <tissue evidence="9">Larvae</tissue>
    </source>
</reference>
<evidence type="ECO:0000256" key="7">
    <source>
        <dbReference type="ARBA" id="ARBA00023242"/>
    </source>
</evidence>
<keyword evidence="7" id="KW-0539">Nucleus</keyword>
<reference evidence="9" key="1">
    <citation type="journal article" date="2020" name="Cell">
        <title>Large-Scale Comparative Analyses of Tick Genomes Elucidate Their Genetic Diversity and Vector Capacities.</title>
        <authorList>
            <consortium name="Tick Genome and Microbiome Consortium (TIGMIC)"/>
            <person name="Jia N."/>
            <person name="Wang J."/>
            <person name="Shi W."/>
            <person name="Du L."/>
            <person name="Sun Y."/>
            <person name="Zhan W."/>
            <person name="Jiang J.F."/>
            <person name="Wang Q."/>
            <person name="Zhang B."/>
            <person name="Ji P."/>
            <person name="Bell-Sakyi L."/>
            <person name="Cui X.M."/>
            <person name="Yuan T.T."/>
            <person name="Jiang B.G."/>
            <person name="Yang W.F."/>
            <person name="Lam T.T."/>
            <person name="Chang Q.C."/>
            <person name="Ding S.J."/>
            <person name="Wang X.J."/>
            <person name="Zhu J.G."/>
            <person name="Ruan X.D."/>
            <person name="Zhao L."/>
            <person name="Wei J.T."/>
            <person name="Ye R.Z."/>
            <person name="Que T.C."/>
            <person name="Du C.H."/>
            <person name="Zhou Y.H."/>
            <person name="Cheng J.X."/>
            <person name="Dai P.F."/>
            <person name="Guo W.B."/>
            <person name="Han X.H."/>
            <person name="Huang E.J."/>
            <person name="Li L.F."/>
            <person name="Wei W."/>
            <person name="Gao Y.C."/>
            <person name="Liu J.Z."/>
            <person name="Shao H.Z."/>
            <person name="Wang X."/>
            <person name="Wang C.C."/>
            <person name="Yang T.C."/>
            <person name="Huo Q.B."/>
            <person name="Li W."/>
            <person name="Chen H.Y."/>
            <person name="Chen S.E."/>
            <person name="Zhou L.G."/>
            <person name="Ni X.B."/>
            <person name="Tian J.H."/>
            <person name="Sheng Y."/>
            <person name="Liu T."/>
            <person name="Pan Y.S."/>
            <person name="Xia L.Y."/>
            <person name="Li J."/>
            <person name="Zhao F."/>
            <person name="Cao W.C."/>
        </authorList>
    </citation>
    <scope>NUCLEOTIDE SEQUENCE</scope>
    <source>
        <strain evidence="9">Rmic-2018</strain>
    </source>
</reference>
<comment type="similarity">
    <text evidence="3">Belongs to the HARBI1 family.</text>
</comment>
<protein>
    <recommendedName>
        <fullName evidence="8">DDE Tnp4 domain-containing protein</fullName>
    </recommendedName>
</protein>
<dbReference type="Proteomes" id="UP000821866">
    <property type="component" value="Chromosome 6"/>
</dbReference>
<evidence type="ECO:0000256" key="2">
    <source>
        <dbReference type="ARBA" id="ARBA00004123"/>
    </source>
</evidence>
<accession>A0A9J6DRB0</accession>
<evidence type="ECO:0000256" key="5">
    <source>
        <dbReference type="ARBA" id="ARBA00022723"/>
    </source>
</evidence>
<comment type="subcellular location">
    <subcellularLocation>
        <location evidence="2">Nucleus</location>
    </subcellularLocation>
</comment>
<evidence type="ECO:0000259" key="8">
    <source>
        <dbReference type="Pfam" id="PF13359"/>
    </source>
</evidence>
<evidence type="ECO:0000256" key="1">
    <source>
        <dbReference type="ARBA" id="ARBA00001968"/>
    </source>
</evidence>
<keyword evidence="4" id="KW-0540">Nuclease</keyword>
<evidence type="ECO:0000256" key="6">
    <source>
        <dbReference type="ARBA" id="ARBA00022801"/>
    </source>
</evidence>
<dbReference type="GO" id="GO:0016787">
    <property type="term" value="F:hydrolase activity"/>
    <property type="evidence" value="ECO:0007669"/>
    <property type="project" value="UniProtKB-KW"/>
</dbReference>
<dbReference type="InterPro" id="IPR027806">
    <property type="entry name" value="HARBI1_dom"/>
</dbReference>
<dbReference type="AlphaFoldDB" id="A0A9J6DRB0"/>
<dbReference type="EMBL" id="JABSTU010000008">
    <property type="protein sequence ID" value="KAH8024564.1"/>
    <property type="molecule type" value="Genomic_DNA"/>
</dbReference>
<gene>
    <name evidence="9" type="ORF">HPB51_025483</name>
</gene>
<evidence type="ECO:0000256" key="4">
    <source>
        <dbReference type="ARBA" id="ARBA00022722"/>
    </source>
</evidence>
<feature type="domain" description="DDE Tnp4" evidence="8">
    <location>
        <begin position="93"/>
        <end position="254"/>
    </location>
</feature>
<dbReference type="PANTHER" id="PTHR22930:SF85">
    <property type="entry name" value="GH03217P-RELATED"/>
    <property type="match status" value="1"/>
</dbReference>
<comment type="caution">
    <text evidence="9">The sequence shown here is derived from an EMBL/GenBank/DDBJ whole genome shotgun (WGS) entry which is preliminary data.</text>
</comment>
<keyword evidence="5" id="KW-0479">Metal-binding</keyword>
<dbReference type="Pfam" id="PF13359">
    <property type="entry name" value="DDE_Tnp_4"/>
    <property type="match status" value="1"/>
</dbReference>
<evidence type="ECO:0000256" key="3">
    <source>
        <dbReference type="ARBA" id="ARBA00006958"/>
    </source>
</evidence>
<keyword evidence="6" id="KW-0378">Hydrolase</keyword>
<organism evidence="9 10">
    <name type="scientific">Rhipicephalus microplus</name>
    <name type="common">Cattle tick</name>
    <name type="synonym">Boophilus microplus</name>
    <dbReference type="NCBI Taxonomy" id="6941"/>
    <lineage>
        <taxon>Eukaryota</taxon>
        <taxon>Metazoa</taxon>
        <taxon>Ecdysozoa</taxon>
        <taxon>Arthropoda</taxon>
        <taxon>Chelicerata</taxon>
        <taxon>Arachnida</taxon>
        <taxon>Acari</taxon>
        <taxon>Parasitiformes</taxon>
        <taxon>Ixodida</taxon>
        <taxon>Ixodoidea</taxon>
        <taxon>Ixodidae</taxon>
        <taxon>Rhipicephalinae</taxon>
        <taxon>Rhipicephalus</taxon>
        <taxon>Boophilus</taxon>
    </lineage>
</organism>
<sequence length="309" mass="35190">MQRQTTNMREAVSVQKRVAVALYKLCSSAEDRTVANLFDLGRSTVNTIYRELCDIVVEALEDQWIRMLAADEMTHHIREFYAVTGFPQAVGALDGCHFPVSPPKENAIDYYNYKAWYSVILLALVDHKYRFRYINVGSPGRCHDAHVYHSSSLPSIVTGPTFRSPTISLNSSVVPPLLLCDQAFPLTPNLIEPFPGSSKNSAEKEFNYQLSRSKRIVENAFGRLKARFRFVMKRMECEVTNVAVIIRACCVLNNICEHFNDSVSQQWINEADMQNGLYEQPHHTTAMQVGCGRDVRDALVQYFQQHRDS</sequence>